<dbReference type="Proteomes" id="UP000298652">
    <property type="component" value="Chromosome 5"/>
</dbReference>
<evidence type="ECO:0000313" key="2">
    <source>
        <dbReference type="EMBL" id="TKW18691.1"/>
    </source>
</evidence>
<keyword evidence="1" id="KW-1133">Transmembrane helix</keyword>
<evidence type="ECO:0008006" key="4">
    <source>
        <dbReference type="Google" id="ProtNLM"/>
    </source>
</evidence>
<evidence type="ECO:0000313" key="3">
    <source>
        <dbReference type="Proteomes" id="UP000298652"/>
    </source>
</evidence>
<gene>
    <name evidence="2" type="ORF">SEVIR_5G447800v2</name>
</gene>
<dbReference type="OMA" id="ETIVMIC"/>
<keyword evidence="1" id="KW-0472">Membrane</keyword>
<dbReference type="EMBL" id="CM016556">
    <property type="protein sequence ID" value="TKW18691.1"/>
    <property type="molecule type" value="Genomic_DNA"/>
</dbReference>
<protein>
    <recommendedName>
        <fullName evidence="4">Reverse transcriptase zinc-binding domain-containing protein</fullName>
    </recommendedName>
</protein>
<feature type="transmembrane region" description="Helical" evidence="1">
    <location>
        <begin position="57"/>
        <end position="76"/>
    </location>
</feature>
<dbReference type="AlphaFoldDB" id="A0A4U6UQB5"/>
<keyword evidence="1" id="KW-0812">Transmembrane</keyword>
<organism evidence="2 3">
    <name type="scientific">Setaria viridis</name>
    <name type="common">Green bristlegrass</name>
    <name type="synonym">Setaria italica subsp. viridis</name>
    <dbReference type="NCBI Taxonomy" id="4556"/>
    <lineage>
        <taxon>Eukaryota</taxon>
        <taxon>Viridiplantae</taxon>
        <taxon>Streptophyta</taxon>
        <taxon>Embryophyta</taxon>
        <taxon>Tracheophyta</taxon>
        <taxon>Spermatophyta</taxon>
        <taxon>Magnoliopsida</taxon>
        <taxon>Liliopsida</taxon>
        <taxon>Poales</taxon>
        <taxon>Poaceae</taxon>
        <taxon>PACMAD clade</taxon>
        <taxon>Panicoideae</taxon>
        <taxon>Panicodae</taxon>
        <taxon>Paniceae</taxon>
        <taxon>Cenchrinae</taxon>
        <taxon>Setaria</taxon>
    </lineage>
</organism>
<accession>A0A4U6UQB5</accession>
<sequence length="110" mass="13155">MNLSYYSCVLCPHNNEVTLFHLLLKCPFAQECWINISLFANLSDEPYTILSSFRTQIQVQFFMEIIILMCWCIWMARNDWIFRGIIPTVHDAMLRFKIVFTQIILRVKED</sequence>
<evidence type="ECO:0000256" key="1">
    <source>
        <dbReference type="SAM" id="Phobius"/>
    </source>
</evidence>
<keyword evidence="3" id="KW-1185">Reference proteome</keyword>
<reference evidence="2" key="1">
    <citation type="submission" date="2019-03" db="EMBL/GenBank/DDBJ databases">
        <title>WGS assembly of Setaria viridis.</title>
        <authorList>
            <person name="Huang P."/>
            <person name="Jenkins J."/>
            <person name="Grimwood J."/>
            <person name="Barry K."/>
            <person name="Healey A."/>
            <person name="Mamidi S."/>
            <person name="Sreedasyam A."/>
            <person name="Shu S."/>
            <person name="Feldman M."/>
            <person name="Wu J."/>
            <person name="Yu Y."/>
            <person name="Chen C."/>
            <person name="Johnson J."/>
            <person name="Rokhsar D."/>
            <person name="Baxter I."/>
            <person name="Schmutz J."/>
            <person name="Brutnell T."/>
            <person name="Kellogg E."/>
        </authorList>
    </citation>
    <scope>NUCLEOTIDE SEQUENCE [LARGE SCALE GENOMIC DNA]</scope>
</reference>
<dbReference type="Gramene" id="TKW18691">
    <property type="protein sequence ID" value="TKW18691"/>
    <property type="gene ID" value="SEVIR_5G447800v2"/>
</dbReference>
<name>A0A4U6UQB5_SETVI</name>
<proteinExistence type="predicted"/>